<keyword evidence="2" id="KW-1185">Reference proteome</keyword>
<comment type="caution">
    <text evidence="1">The sequence shown here is derived from an EMBL/GenBank/DDBJ whole genome shotgun (WGS) entry which is preliminary data.</text>
</comment>
<dbReference type="OrthoDB" id="10401725at2759"/>
<sequence length="279" mass="31437">MASKTMVVYMLTELETRGSNYFAYAISEDGDIHEMFIVSIGKSLAKTLAIKLKKDNFFVLANFSLNKQEECSYLRLAADKSKVFKTSKSFPLPKEKLEKFFNPTICTIPDALASPKKRKLSVEGKVAKVYDMKEGPTWKRRDILLADDITKKSICCKLWGEHSEKITEEDTGSIIKISNVEVDIYNDRHQLKSTTLTALEITGKKVSAEASYTIIGIDNEEQDNISMITECGNTYDIHSSLLEVTGLDLIEMTPFQCHLTVEGNMVKEIQMEYPGTTDL</sequence>
<dbReference type="EMBL" id="MRZV01001476">
    <property type="protein sequence ID" value="PIK37607.1"/>
    <property type="molecule type" value="Genomic_DNA"/>
</dbReference>
<evidence type="ECO:0000313" key="1">
    <source>
        <dbReference type="EMBL" id="PIK37607.1"/>
    </source>
</evidence>
<dbReference type="Proteomes" id="UP000230750">
    <property type="component" value="Unassembled WGS sequence"/>
</dbReference>
<evidence type="ECO:0000313" key="2">
    <source>
        <dbReference type="Proteomes" id="UP000230750"/>
    </source>
</evidence>
<reference evidence="1 2" key="1">
    <citation type="journal article" date="2017" name="PLoS Biol.">
        <title>The sea cucumber genome provides insights into morphological evolution and visceral regeneration.</title>
        <authorList>
            <person name="Zhang X."/>
            <person name="Sun L."/>
            <person name="Yuan J."/>
            <person name="Sun Y."/>
            <person name="Gao Y."/>
            <person name="Zhang L."/>
            <person name="Li S."/>
            <person name="Dai H."/>
            <person name="Hamel J.F."/>
            <person name="Liu C."/>
            <person name="Yu Y."/>
            <person name="Liu S."/>
            <person name="Lin W."/>
            <person name="Guo K."/>
            <person name="Jin S."/>
            <person name="Xu P."/>
            <person name="Storey K.B."/>
            <person name="Huan P."/>
            <person name="Zhang T."/>
            <person name="Zhou Y."/>
            <person name="Zhang J."/>
            <person name="Lin C."/>
            <person name="Li X."/>
            <person name="Xing L."/>
            <person name="Huo D."/>
            <person name="Sun M."/>
            <person name="Wang L."/>
            <person name="Mercier A."/>
            <person name="Li F."/>
            <person name="Yang H."/>
            <person name="Xiang J."/>
        </authorList>
    </citation>
    <scope>NUCLEOTIDE SEQUENCE [LARGE SCALE GENOMIC DNA]</scope>
    <source>
        <strain evidence="1">Shaxun</strain>
        <tissue evidence="1">Muscle</tissue>
    </source>
</reference>
<dbReference type="InterPro" id="IPR012340">
    <property type="entry name" value="NA-bd_OB-fold"/>
</dbReference>
<protein>
    <recommendedName>
        <fullName evidence="3">Replication protein A OB domain-containing protein</fullName>
    </recommendedName>
</protein>
<evidence type="ECO:0008006" key="3">
    <source>
        <dbReference type="Google" id="ProtNLM"/>
    </source>
</evidence>
<organism evidence="1 2">
    <name type="scientific">Stichopus japonicus</name>
    <name type="common">Sea cucumber</name>
    <dbReference type="NCBI Taxonomy" id="307972"/>
    <lineage>
        <taxon>Eukaryota</taxon>
        <taxon>Metazoa</taxon>
        <taxon>Echinodermata</taxon>
        <taxon>Eleutherozoa</taxon>
        <taxon>Echinozoa</taxon>
        <taxon>Holothuroidea</taxon>
        <taxon>Aspidochirotacea</taxon>
        <taxon>Aspidochirotida</taxon>
        <taxon>Stichopodidae</taxon>
        <taxon>Apostichopus</taxon>
    </lineage>
</organism>
<proteinExistence type="predicted"/>
<dbReference type="Gene3D" id="2.40.50.140">
    <property type="entry name" value="Nucleic acid-binding proteins"/>
    <property type="match status" value="1"/>
</dbReference>
<dbReference type="AlphaFoldDB" id="A0A2G8JPD2"/>
<accession>A0A2G8JPD2</accession>
<gene>
    <name evidence="1" type="ORF">BSL78_25558</name>
</gene>
<dbReference type="SUPFAM" id="SSF50249">
    <property type="entry name" value="Nucleic acid-binding proteins"/>
    <property type="match status" value="1"/>
</dbReference>
<name>A0A2G8JPD2_STIJA</name>